<evidence type="ECO:0000313" key="1">
    <source>
        <dbReference type="EMBL" id="WAT25329.1"/>
    </source>
</evidence>
<gene>
    <name evidence="1" type="ORF">OZ415_04500</name>
</gene>
<reference evidence="1" key="1">
    <citation type="submission" date="2022-12" db="EMBL/GenBank/DDBJ databases">
        <title>Whole genome sequence analysis of a duck derived balloon bacteium Aerococcus urinaeequi henan2020.</title>
        <authorList>
            <person name="Zhang H."/>
            <person name="Qiao H.X."/>
            <person name="Bian C.Z."/>
            <person name="Shu J.C."/>
        </authorList>
    </citation>
    <scope>NUCLEOTIDE SEQUENCE</scope>
    <source>
        <strain evidence="1">2020-HN-1</strain>
    </source>
</reference>
<proteinExistence type="predicted"/>
<evidence type="ECO:0000313" key="2">
    <source>
        <dbReference type="Proteomes" id="UP001164714"/>
    </source>
</evidence>
<dbReference type="RefSeq" id="WP_269105471.1">
    <property type="nucleotide sequence ID" value="NZ_CP114063.1"/>
</dbReference>
<dbReference type="EMBL" id="CP114063">
    <property type="protein sequence ID" value="WAT25329.1"/>
    <property type="molecule type" value="Genomic_DNA"/>
</dbReference>
<dbReference type="AlphaFoldDB" id="A0AA47J0U9"/>
<sequence>MKSSVLYIVEPLINKDIDINYISKRLGYATTNENLSTYAHVLDKFKQKQDSKVIETLKDFDFL</sequence>
<dbReference type="Proteomes" id="UP001164714">
    <property type="component" value="Chromosome"/>
</dbReference>
<accession>A0AA47J0U9</accession>
<organism evidence="1 2">
    <name type="scientific">Aerococcus urinaeequi</name>
    <dbReference type="NCBI Taxonomy" id="51665"/>
    <lineage>
        <taxon>Bacteria</taxon>
        <taxon>Bacillati</taxon>
        <taxon>Bacillota</taxon>
        <taxon>Bacilli</taxon>
        <taxon>Lactobacillales</taxon>
        <taxon>Aerococcaceae</taxon>
        <taxon>Aerococcus</taxon>
    </lineage>
</organism>
<protein>
    <submittedName>
        <fullName evidence="1">Uncharacterized protein</fullName>
    </submittedName>
</protein>
<name>A0AA47J0U9_9LACT</name>